<keyword evidence="6 8" id="KW-1133">Transmembrane helix</keyword>
<comment type="similarity">
    <text evidence="2">Belongs to the SLC41A transporter family.</text>
</comment>
<feature type="transmembrane region" description="Helical" evidence="8">
    <location>
        <begin position="214"/>
        <end position="239"/>
    </location>
</feature>
<evidence type="ECO:0000256" key="1">
    <source>
        <dbReference type="ARBA" id="ARBA00004141"/>
    </source>
</evidence>
<dbReference type="Pfam" id="PF01769">
    <property type="entry name" value="MgtE"/>
    <property type="match status" value="1"/>
</dbReference>
<evidence type="ECO:0000256" key="2">
    <source>
        <dbReference type="ARBA" id="ARBA00009749"/>
    </source>
</evidence>
<keyword evidence="11" id="KW-1185">Reference proteome</keyword>
<evidence type="ECO:0000313" key="11">
    <source>
        <dbReference type="Proteomes" id="UP001059120"/>
    </source>
</evidence>
<proteinExistence type="inferred from homology"/>
<accession>A0ABY5G1G5</accession>
<evidence type="ECO:0000256" key="7">
    <source>
        <dbReference type="ARBA" id="ARBA00023136"/>
    </source>
</evidence>
<evidence type="ECO:0000313" key="10">
    <source>
        <dbReference type="EMBL" id="UTT83988.1"/>
    </source>
</evidence>
<keyword evidence="5" id="KW-0460">Magnesium</keyword>
<sequence>MTVMNNTFLSIEALYTERDIQAVSRAFQQHTREQQVDLLNRMPLEGAVLVLGQCSLSVIQALLSELEEQGHEKRSRHLAHQLGLIYSEVEPQQGYFTTGVMSHVRQRIGWIIALALLGIVSGLIIAQYEDILSQLVLLAIYMPVIAAAGGNTGTQAATLVIRALATGELKKRQWLSVVWKELRVAICLAGAIAVVMVGRILLFSENQSTGGYDINMIAFAIAIALFIQVTISTVLGGGLPIVARLFKLDPAVLVSPVLASIVDISGMWIYFTVVNTFLGIA</sequence>
<dbReference type="PANTHER" id="PTHR41394">
    <property type="entry name" value="MAGNESIUM TRANSPORTER MGTE"/>
    <property type="match status" value="1"/>
</dbReference>
<dbReference type="SUPFAM" id="SSF161093">
    <property type="entry name" value="MgtE membrane domain-like"/>
    <property type="match status" value="1"/>
</dbReference>
<feature type="transmembrane region" description="Helical" evidence="8">
    <location>
        <begin position="251"/>
        <end position="271"/>
    </location>
</feature>
<dbReference type="InterPro" id="IPR036739">
    <property type="entry name" value="SLC41_membr_dom_sf"/>
</dbReference>
<reference evidence="10" key="1">
    <citation type="submission" date="2022-01" db="EMBL/GenBank/DDBJ databases">
        <title>Alginate degradation mechanism of Vibrio pelagius WXL662.</title>
        <authorList>
            <person name="He X."/>
        </authorList>
    </citation>
    <scope>NUCLEOTIDE SEQUENCE</scope>
    <source>
        <strain evidence="10">WXL662</strain>
    </source>
</reference>
<feature type="domain" description="SLC41A/MgtE integral membrane" evidence="9">
    <location>
        <begin position="142"/>
        <end position="273"/>
    </location>
</feature>
<evidence type="ECO:0000256" key="4">
    <source>
        <dbReference type="ARBA" id="ARBA00022692"/>
    </source>
</evidence>
<keyword evidence="3" id="KW-0813">Transport</keyword>
<dbReference type="EMBL" id="CP090614">
    <property type="protein sequence ID" value="UTT83988.1"/>
    <property type="molecule type" value="Genomic_DNA"/>
</dbReference>
<dbReference type="Proteomes" id="UP001059120">
    <property type="component" value="Chromosome 1"/>
</dbReference>
<evidence type="ECO:0000256" key="8">
    <source>
        <dbReference type="SAM" id="Phobius"/>
    </source>
</evidence>
<evidence type="ECO:0000256" key="6">
    <source>
        <dbReference type="ARBA" id="ARBA00022989"/>
    </source>
</evidence>
<feature type="transmembrane region" description="Helical" evidence="8">
    <location>
        <begin position="140"/>
        <end position="161"/>
    </location>
</feature>
<protein>
    <submittedName>
        <fullName evidence="10">Magnesium transporter</fullName>
    </submittedName>
</protein>
<feature type="transmembrane region" description="Helical" evidence="8">
    <location>
        <begin position="182"/>
        <end position="202"/>
    </location>
</feature>
<keyword evidence="7 8" id="KW-0472">Membrane</keyword>
<keyword evidence="4 8" id="KW-0812">Transmembrane</keyword>
<feature type="transmembrane region" description="Helical" evidence="8">
    <location>
        <begin position="108"/>
        <end position="128"/>
    </location>
</feature>
<dbReference type="Gene3D" id="1.10.357.20">
    <property type="entry name" value="SLC41 divalent cation transporters, integral membrane domain"/>
    <property type="match status" value="1"/>
</dbReference>
<comment type="subcellular location">
    <subcellularLocation>
        <location evidence="1">Membrane</location>
        <topology evidence="1">Multi-pass membrane protein</topology>
    </subcellularLocation>
</comment>
<dbReference type="InterPro" id="IPR006667">
    <property type="entry name" value="SLC41_membr_dom"/>
</dbReference>
<evidence type="ECO:0000259" key="9">
    <source>
        <dbReference type="Pfam" id="PF01769"/>
    </source>
</evidence>
<dbReference type="RefSeq" id="WP_255229978.1">
    <property type="nucleotide sequence ID" value="NZ_CP090614.1"/>
</dbReference>
<gene>
    <name evidence="10" type="ORF">LZI70_09870</name>
</gene>
<organism evidence="10 11">
    <name type="scientific">Vibrio pelagius</name>
    <dbReference type="NCBI Taxonomy" id="28169"/>
    <lineage>
        <taxon>Bacteria</taxon>
        <taxon>Pseudomonadati</taxon>
        <taxon>Pseudomonadota</taxon>
        <taxon>Gammaproteobacteria</taxon>
        <taxon>Vibrionales</taxon>
        <taxon>Vibrionaceae</taxon>
        <taxon>Vibrio</taxon>
    </lineage>
</organism>
<evidence type="ECO:0000256" key="5">
    <source>
        <dbReference type="ARBA" id="ARBA00022842"/>
    </source>
</evidence>
<name>A0ABY5G1G5_VIBPE</name>
<dbReference type="PANTHER" id="PTHR41394:SF5">
    <property type="entry name" value="SLC41A_MGTE INTEGRAL MEMBRANE DOMAIN-CONTAINING PROTEIN"/>
    <property type="match status" value="1"/>
</dbReference>
<evidence type="ECO:0000256" key="3">
    <source>
        <dbReference type="ARBA" id="ARBA00022448"/>
    </source>
</evidence>